<dbReference type="EMBL" id="JAVDYC010000001">
    <property type="protein sequence ID" value="MDR7323382.1"/>
    <property type="molecule type" value="Genomic_DNA"/>
</dbReference>
<keyword evidence="2" id="KW-1185">Reference proteome</keyword>
<reference evidence="1 2" key="1">
    <citation type="submission" date="2023-07" db="EMBL/GenBank/DDBJ databases">
        <title>Sequencing the genomes of 1000 actinobacteria strains.</title>
        <authorList>
            <person name="Klenk H.-P."/>
        </authorList>
    </citation>
    <scope>NUCLEOTIDE SEQUENCE [LARGE SCALE GENOMIC DNA]</scope>
    <source>
        <strain evidence="1 2">DSM 44711</strain>
    </source>
</reference>
<evidence type="ECO:0000313" key="1">
    <source>
        <dbReference type="EMBL" id="MDR7323382.1"/>
    </source>
</evidence>
<name>A0AAE4CTG0_9ACTN</name>
<dbReference type="InterPro" id="IPR011231">
    <property type="entry name" value="Phage_VT1-Sakai_H0018"/>
</dbReference>
<dbReference type="Pfam" id="PF09956">
    <property type="entry name" value="Phage_cement_2"/>
    <property type="match status" value="1"/>
</dbReference>
<dbReference type="Proteomes" id="UP001183629">
    <property type="component" value="Unassembled WGS sequence"/>
</dbReference>
<accession>A0AAE4CTG0</accession>
<comment type="caution">
    <text evidence="1">The sequence shown here is derived from an EMBL/GenBank/DDBJ whole genome shotgun (WGS) entry which is preliminary data.</text>
</comment>
<organism evidence="1 2">
    <name type="scientific">Catenuloplanes niger</name>
    <dbReference type="NCBI Taxonomy" id="587534"/>
    <lineage>
        <taxon>Bacteria</taxon>
        <taxon>Bacillati</taxon>
        <taxon>Actinomycetota</taxon>
        <taxon>Actinomycetes</taxon>
        <taxon>Micromonosporales</taxon>
        <taxon>Micromonosporaceae</taxon>
        <taxon>Catenuloplanes</taxon>
    </lineage>
</organism>
<dbReference type="AlphaFoldDB" id="A0AAE4CTG0"/>
<proteinExistence type="predicted"/>
<protein>
    <submittedName>
        <fullName evidence="1">RecA/RadA family phage recombinase</fullName>
    </submittedName>
</protein>
<gene>
    <name evidence="1" type="ORF">J2S44_003632</name>
</gene>
<sequence length="125" mass="12242">MANELIPFEEPGQRITAQASATVTGKRFVNISGNRTAGGKYQVAPATAAGAVFGVATYDAASGEPVGVIRSGIVPVTAGGTIAAGARVEVGTNGQAVTLASGVAVGQCVDGVTSGNDARIALNLL</sequence>
<evidence type="ECO:0000313" key="2">
    <source>
        <dbReference type="Proteomes" id="UP001183629"/>
    </source>
</evidence>
<dbReference type="RefSeq" id="WP_310415176.1">
    <property type="nucleotide sequence ID" value="NZ_JAVDYC010000001.1"/>
</dbReference>